<keyword evidence="1" id="KW-1133">Transmembrane helix</keyword>
<feature type="transmembrane region" description="Helical" evidence="1">
    <location>
        <begin position="156"/>
        <end position="173"/>
    </location>
</feature>
<accession>A0A3N0I3I5</accession>
<dbReference type="OrthoDB" id="9806785at2"/>
<evidence type="ECO:0000256" key="1">
    <source>
        <dbReference type="SAM" id="Phobius"/>
    </source>
</evidence>
<feature type="transmembrane region" description="Helical" evidence="1">
    <location>
        <begin position="41"/>
        <end position="59"/>
    </location>
</feature>
<sequence>METTKLVCRRLSQFIAIGMLVAAIYLLATNPTIYVTQTWTLVHWFGLALLAMILCMKIADYCAVFQQPHKALVWMIVQLIALPFLIQILMTYFHLPFMVASAVGVSALSPGNIAGNIVRNLLMSACILLISWYVIPSSNQAVSTAFEMSTSTVTKVIVIIAGITALLIAQFKQQKEDEPEVYEIHEVPKQK</sequence>
<name>A0A3N0I3I5_9FIRM</name>
<gene>
    <name evidence="2" type="ORF">EDX97_00305</name>
</gene>
<keyword evidence="1" id="KW-0812">Transmembrane</keyword>
<keyword evidence="1" id="KW-0472">Membrane</keyword>
<proteinExistence type="predicted"/>
<reference evidence="2 3" key="1">
    <citation type="submission" date="2018-11" db="EMBL/GenBank/DDBJ databases">
        <title>Clostridium sp. nov., a member of the family Erysipelotrichaceae isolated from pig faeces.</title>
        <authorList>
            <person name="Chang Y.-H."/>
        </authorList>
    </citation>
    <scope>NUCLEOTIDE SEQUENCE [LARGE SCALE GENOMIC DNA]</scope>
    <source>
        <strain evidence="2 3">YH-panp20</strain>
    </source>
</reference>
<keyword evidence="3" id="KW-1185">Reference proteome</keyword>
<feature type="transmembrane region" description="Helical" evidence="1">
    <location>
        <begin position="113"/>
        <end position="135"/>
    </location>
</feature>
<dbReference type="EMBL" id="RJQC01000001">
    <property type="protein sequence ID" value="RNM31050.1"/>
    <property type="molecule type" value="Genomic_DNA"/>
</dbReference>
<dbReference type="AlphaFoldDB" id="A0A3N0I3I5"/>
<dbReference type="Proteomes" id="UP000276568">
    <property type="component" value="Unassembled WGS sequence"/>
</dbReference>
<evidence type="ECO:0000313" key="3">
    <source>
        <dbReference type="Proteomes" id="UP000276568"/>
    </source>
</evidence>
<organism evidence="2 3">
    <name type="scientific">Absicoccus porci</name>
    <dbReference type="NCBI Taxonomy" id="2486576"/>
    <lineage>
        <taxon>Bacteria</taxon>
        <taxon>Bacillati</taxon>
        <taxon>Bacillota</taxon>
        <taxon>Erysipelotrichia</taxon>
        <taxon>Erysipelotrichales</taxon>
        <taxon>Erysipelotrichaceae</taxon>
        <taxon>Absicoccus</taxon>
    </lineage>
</organism>
<protein>
    <submittedName>
        <fullName evidence="2">Uncharacterized protein</fullName>
    </submittedName>
</protein>
<evidence type="ECO:0000313" key="2">
    <source>
        <dbReference type="EMBL" id="RNM31050.1"/>
    </source>
</evidence>
<feature type="transmembrane region" description="Helical" evidence="1">
    <location>
        <begin position="71"/>
        <end position="93"/>
    </location>
</feature>
<dbReference type="RefSeq" id="WP_128519231.1">
    <property type="nucleotide sequence ID" value="NZ_CAUWBR010000041.1"/>
</dbReference>
<feature type="transmembrane region" description="Helical" evidence="1">
    <location>
        <begin position="12"/>
        <end position="35"/>
    </location>
</feature>
<comment type="caution">
    <text evidence="2">The sequence shown here is derived from an EMBL/GenBank/DDBJ whole genome shotgun (WGS) entry which is preliminary data.</text>
</comment>